<name>A0ABR5AEZ1_9BACL</name>
<dbReference type="Proteomes" id="UP000031967">
    <property type="component" value="Unassembled WGS sequence"/>
</dbReference>
<protein>
    <submittedName>
        <fullName evidence="1">Uncharacterized protein</fullName>
    </submittedName>
</protein>
<accession>A0ABR5AEZ1</accession>
<proteinExistence type="predicted"/>
<keyword evidence="2" id="KW-1185">Reference proteome</keyword>
<sequence>MDIVFANPNSYELGFIIPKIRPLLKGIMELFDDGREVERLNVFKVPCCKMVEDYVELFTCQMESEGGNGMLCNKGNS</sequence>
<dbReference type="EMBL" id="JXAK01000034">
    <property type="protein sequence ID" value="KIL39589.1"/>
    <property type="molecule type" value="Genomic_DNA"/>
</dbReference>
<reference evidence="1 2" key="1">
    <citation type="submission" date="2014-12" db="EMBL/GenBank/DDBJ databases">
        <title>Draft genome sequence of Paenibacillus kamchatkensis strain B-2647.</title>
        <authorList>
            <person name="Karlyshev A.V."/>
            <person name="Kudryashova E.B."/>
        </authorList>
    </citation>
    <scope>NUCLEOTIDE SEQUENCE [LARGE SCALE GENOMIC DNA]</scope>
    <source>
        <strain evidence="1 2">VKM B-2647</strain>
    </source>
</reference>
<gene>
    <name evidence="1" type="ORF">SD70_18820</name>
</gene>
<organism evidence="1 2">
    <name type="scientific">Gordoniibacillus kamchatkensis</name>
    <dbReference type="NCBI Taxonomy" id="1590651"/>
    <lineage>
        <taxon>Bacteria</taxon>
        <taxon>Bacillati</taxon>
        <taxon>Bacillota</taxon>
        <taxon>Bacilli</taxon>
        <taxon>Bacillales</taxon>
        <taxon>Paenibacillaceae</taxon>
        <taxon>Gordoniibacillus</taxon>
    </lineage>
</organism>
<evidence type="ECO:0000313" key="1">
    <source>
        <dbReference type="EMBL" id="KIL39589.1"/>
    </source>
</evidence>
<evidence type="ECO:0000313" key="2">
    <source>
        <dbReference type="Proteomes" id="UP000031967"/>
    </source>
</evidence>
<comment type="caution">
    <text evidence="1">The sequence shown here is derived from an EMBL/GenBank/DDBJ whole genome shotgun (WGS) entry which is preliminary data.</text>
</comment>